<feature type="domain" description="Protein kinase" evidence="2">
    <location>
        <begin position="271"/>
        <end position="584"/>
    </location>
</feature>
<dbReference type="InterPro" id="IPR000719">
    <property type="entry name" value="Prot_kinase_dom"/>
</dbReference>
<feature type="region of interest" description="Disordered" evidence="1">
    <location>
        <begin position="228"/>
        <end position="270"/>
    </location>
</feature>
<feature type="compositionally biased region" description="Acidic residues" evidence="1">
    <location>
        <begin position="840"/>
        <end position="864"/>
    </location>
</feature>
<evidence type="ECO:0000256" key="1">
    <source>
        <dbReference type="SAM" id="MobiDB-lite"/>
    </source>
</evidence>
<dbReference type="InterPro" id="IPR011009">
    <property type="entry name" value="Kinase-like_dom_sf"/>
</dbReference>
<dbReference type="SUPFAM" id="SSF56112">
    <property type="entry name" value="Protein kinase-like (PK-like)"/>
    <property type="match status" value="1"/>
</dbReference>
<feature type="compositionally biased region" description="Polar residues" evidence="1">
    <location>
        <begin position="663"/>
        <end position="677"/>
    </location>
</feature>
<protein>
    <recommendedName>
        <fullName evidence="2">Protein kinase domain-containing protein</fullName>
    </recommendedName>
</protein>
<dbReference type="EMBL" id="JABBWK010000190">
    <property type="protein sequence ID" value="KAG1887912.1"/>
    <property type="molecule type" value="Genomic_DNA"/>
</dbReference>
<evidence type="ECO:0000313" key="4">
    <source>
        <dbReference type="Proteomes" id="UP001195769"/>
    </source>
</evidence>
<evidence type="ECO:0000313" key="3">
    <source>
        <dbReference type="EMBL" id="KAG1887912.1"/>
    </source>
</evidence>
<accession>A0AAD4DPC5</accession>
<feature type="region of interest" description="Disordered" evidence="1">
    <location>
        <begin position="823"/>
        <end position="891"/>
    </location>
</feature>
<dbReference type="InterPro" id="IPR040976">
    <property type="entry name" value="Pkinase_fungal"/>
</dbReference>
<dbReference type="AlphaFoldDB" id="A0AAD4DPC5"/>
<comment type="caution">
    <text evidence="3">The sequence shown here is derived from an EMBL/GenBank/DDBJ whole genome shotgun (WGS) entry which is preliminary data.</text>
</comment>
<feature type="compositionally biased region" description="Pro residues" evidence="1">
    <location>
        <begin position="258"/>
        <end position="267"/>
    </location>
</feature>
<feature type="region of interest" description="Disordered" evidence="1">
    <location>
        <begin position="621"/>
        <end position="648"/>
    </location>
</feature>
<feature type="region of interest" description="Disordered" evidence="1">
    <location>
        <begin position="661"/>
        <end position="712"/>
    </location>
</feature>
<dbReference type="Gene3D" id="1.10.510.10">
    <property type="entry name" value="Transferase(Phosphotransferase) domain 1"/>
    <property type="match status" value="1"/>
</dbReference>
<feature type="compositionally biased region" description="Polar residues" evidence="1">
    <location>
        <begin position="240"/>
        <end position="255"/>
    </location>
</feature>
<dbReference type="GO" id="GO:0004672">
    <property type="term" value="F:protein kinase activity"/>
    <property type="evidence" value="ECO:0007669"/>
    <property type="project" value="InterPro"/>
</dbReference>
<dbReference type="RefSeq" id="XP_041216988.1">
    <property type="nucleotide sequence ID" value="XM_041368769.1"/>
</dbReference>
<dbReference type="GO" id="GO:0005524">
    <property type="term" value="F:ATP binding"/>
    <property type="evidence" value="ECO:0007669"/>
    <property type="project" value="InterPro"/>
</dbReference>
<evidence type="ECO:0000259" key="2">
    <source>
        <dbReference type="SMART" id="SM00220"/>
    </source>
</evidence>
<reference evidence="3" key="1">
    <citation type="journal article" date="2020" name="New Phytol.">
        <title>Comparative genomics reveals dynamic genome evolution in host specialist ectomycorrhizal fungi.</title>
        <authorList>
            <person name="Lofgren L.A."/>
            <person name="Nguyen N.H."/>
            <person name="Vilgalys R."/>
            <person name="Ruytinx J."/>
            <person name="Liao H.L."/>
            <person name="Branco S."/>
            <person name="Kuo A."/>
            <person name="LaButti K."/>
            <person name="Lipzen A."/>
            <person name="Andreopoulos W."/>
            <person name="Pangilinan J."/>
            <person name="Riley R."/>
            <person name="Hundley H."/>
            <person name="Na H."/>
            <person name="Barry K."/>
            <person name="Grigoriev I.V."/>
            <person name="Stajich J.E."/>
            <person name="Kennedy P.G."/>
        </authorList>
    </citation>
    <scope>NUCLEOTIDE SEQUENCE</scope>
    <source>
        <strain evidence="3">FC203</strain>
    </source>
</reference>
<keyword evidence="4" id="KW-1185">Reference proteome</keyword>
<dbReference type="PANTHER" id="PTHR38248">
    <property type="entry name" value="FUNK1 6"/>
    <property type="match status" value="1"/>
</dbReference>
<dbReference type="Proteomes" id="UP001195769">
    <property type="component" value="Unassembled WGS sequence"/>
</dbReference>
<organism evidence="3 4">
    <name type="scientific">Suillus fuscotomentosus</name>
    <dbReference type="NCBI Taxonomy" id="1912939"/>
    <lineage>
        <taxon>Eukaryota</taxon>
        <taxon>Fungi</taxon>
        <taxon>Dikarya</taxon>
        <taxon>Basidiomycota</taxon>
        <taxon>Agaricomycotina</taxon>
        <taxon>Agaricomycetes</taxon>
        <taxon>Agaricomycetidae</taxon>
        <taxon>Boletales</taxon>
        <taxon>Suillineae</taxon>
        <taxon>Suillaceae</taxon>
        <taxon>Suillus</taxon>
    </lineage>
</organism>
<sequence length="1015" mass="110522">MSGSGVSDNLPEAPPVEARKHPFEEIFASFFNIVSGAVAREQPMVMKANNAVIRTWSSANATRPVKDEEMQCKPDLALLDDMTARWDTIKAVCELTSQPYSPQSTIGKTIDSKAYLLLRRFVLLLSLTNGYRELRVHMYDHSGGVVTPGINIVSDPNFYLHILSCLVFGNPECLGYDPSILIFTKTLRPAQLEIPSAFSRPMTNKPPTLDQACESLVESPMDEVFQGGSTAPPQIGSAVPTMSNAPASASTTKATVTPDPPPPPPRQKSPQILFGLVGRGTVCYLARRGDEEYIIKDHWVLGDKNVALNEVTMLQAMQGVRGVPQLIEHWLVEIGPQEVDETMSYCGKIWQSIKGTSRTHVQLISAIRDIVKIQQIAVEERGILHRDCSLNNSMIEDDGHGSHGTLIDWEFTVRILTGQKYAIRGTGTAPFMSRSLLFQLSEAVGTPPLIMHGCQDDLESVFYVFIWICIGYRGPLGVKRVLGPRKPSEGDWLLRLWSTDSFKENGNEKTSFFFHLHAHKFREQFHSYFHDLLPLAEEWYELIRSKGPSHSVTFKEVIDLLTKHLNILPKDEPSPELLFARKVIDALPGGLPDALPGGKRKEVSEAVDNDLPVMEHDMAFGGQASTNDAGESQPRCSGRPGAGKGGRGAQLEKIGAILDAPARTSQPKGTTSLNSDFPVNPLAPELPRKGRGTPSSFTTSETLDSNTMVPRPRPKKIKKIVAPSLSLETSNNQPTFVQREVGQRYGFSPPVVPPGTELDLQALNNPFVAAAKAAKEQHVASHNSHLIVADAFKRHPPAAPTNDHLLQQVLSRPVIANLSDDNLDPTLRSINQGDFGPQDTDTEGSDASEEGSDSEDMSDGDDDSTNQQIGWGESRGHHNAHPGFSEEVQPSQPRVAVALPTDFEFQHSRDEDDQAAGTLAFDYASGSDDSETGASQPADVLELHHKKNGHPRLPDPALLAGCPHSPNISPPVWPPIQDAPGVNTLLVTVRANALMDEPGTAMAGGLYAGGVAIVA</sequence>
<dbReference type="PANTHER" id="PTHR38248:SF2">
    <property type="entry name" value="FUNK1 11"/>
    <property type="match status" value="1"/>
</dbReference>
<dbReference type="Pfam" id="PF17667">
    <property type="entry name" value="Pkinase_fungal"/>
    <property type="match status" value="3"/>
</dbReference>
<dbReference type="SMART" id="SM00220">
    <property type="entry name" value="S_TKc"/>
    <property type="match status" value="1"/>
</dbReference>
<name>A0AAD4DPC5_9AGAM</name>
<dbReference type="GeneID" id="64663067"/>
<feature type="compositionally biased region" description="Polar residues" evidence="1">
    <location>
        <begin position="693"/>
        <end position="708"/>
    </location>
</feature>
<proteinExistence type="predicted"/>
<gene>
    <name evidence="3" type="ORF">F5891DRAFT_1199481</name>
</gene>